<organism evidence="1">
    <name type="scientific">Bionectria ochroleuca</name>
    <name type="common">Gliocladium roseum</name>
    <dbReference type="NCBI Taxonomy" id="29856"/>
    <lineage>
        <taxon>Eukaryota</taxon>
        <taxon>Fungi</taxon>
        <taxon>Dikarya</taxon>
        <taxon>Ascomycota</taxon>
        <taxon>Pezizomycotina</taxon>
        <taxon>Sordariomycetes</taxon>
        <taxon>Hypocreomycetidae</taxon>
        <taxon>Hypocreales</taxon>
        <taxon>Bionectriaceae</taxon>
        <taxon>Clonostachys</taxon>
    </lineage>
</organism>
<dbReference type="EMBL" id="CDPU01000068">
    <property type="protein sequence ID" value="CEO56487.1"/>
    <property type="molecule type" value="Genomic_DNA"/>
</dbReference>
<protein>
    <submittedName>
        <fullName evidence="1">Uncharacterized protein</fullName>
    </submittedName>
</protein>
<reference evidence="1" key="1">
    <citation type="submission" date="2015-01" db="EMBL/GenBank/DDBJ databases">
        <authorList>
            <person name="Durling Mikael"/>
        </authorList>
    </citation>
    <scope>NUCLEOTIDE SEQUENCE</scope>
</reference>
<accession>A0A0B7KM31</accession>
<evidence type="ECO:0000313" key="1">
    <source>
        <dbReference type="EMBL" id="CEO56487.1"/>
    </source>
</evidence>
<proteinExistence type="predicted"/>
<sequence length="80" mass="9139">MTSEQMEMMNGSMPPHLGRNIWATAKLQEDFRLLHPLPLINVRCVHLISKAVMEFTQALLIIENIYVNTSVPLIPQALRL</sequence>
<name>A0A0B7KM31_BIOOC</name>
<dbReference type="AlphaFoldDB" id="A0A0B7KM31"/>
<gene>
    <name evidence="1" type="ORF">BN869_000012545_1</name>
</gene>